<dbReference type="AlphaFoldDB" id="A0A8T1DQ74"/>
<dbReference type="VEuPathDB" id="FungiDB:PC110_g19711"/>
<dbReference type="EMBL" id="RCMI01000007">
    <property type="protein sequence ID" value="KAG2943777.1"/>
    <property type="molecule type" value="Genomic_DNA"/>
</dbReference>
<evidence type="ECO:0000313" key="4">
    <source>
        <dbReference type="Proteomes" id="UP000774804"/>
    </source>
</evidence>
<evidence type="ECO:0000313" key="3">
    <source>
        <dbReference type="EMBL" id="KAG2943777.1"/>
    </source>
</evidence>
<name>A0A8T1DQ74_9STRA</name>
<dbReference type="EMBL" id="RCMG01001211">
    <property type="protein sequence ID" value="KAG2833289.1"/>
    <property type="molecule type" value="Genomic_DNA"/>
</dbReference>
<comment type="caution">
    <text evidence="3">The sequence shown here is derived from an EMBL/GenBank/DDBJ whole genome shotgun (WGS) entry which is preliminary data.</text>
</comment>
<sequence>MVSTLNKDKNHGNVGEGRKTAETASASEKTYDMDTRSPTRVARVPQPLFSVMTAPKVTSMARDAFVEWLKRRKEYEEAVKERCKDGKQDINAVMKSVQNSFDEDLLETICEASWRIAITRTGVGSVQIVKPVKWLIVPGDSTEFLLGNDVLATLGIDVQRQLDMFVTEAVQNSHDDEWDEIDEPHIGSSVELDDELRVAVESLVETAVAKGFPGGWCNLFGELLLGLAFGG</sequence>
<dbReference type="Proteomes" id="UP000774804">
    <property type="component" value="Unassembled WGS sequence"/>
</dbReference>
<feature type="compositionally biased region" description="Basic and acidic residues" evidence="1">
    <location>
        <begin position="1"/>
        <end position="21"/>
    </location>
</feature>
<protein>
    <submittedName>
        <fullName evidence="3">Uncharacterized protein</fullName>
    </submittedName>
</protein>
<organism evidence="3 4">
    <name type="scientific">Phytophthora cactorum</name>
    <dbReference type="NCBI Taxonomy" id="29920"/>
    <lineage>
        <taxon>Eukaryota</taxon>
        <taxon>Sar</taxon>
        <taxon>Stramenopiles</taxon>
        <taxon>Oomycota</taxon>
        <taxon>Peronosporomycetes</taxon>
        <taxon>Peronosporales</taxon>
        <taxon>Peronosporaceae</taxon>
        <taxon>Phytophthora</taxon>
    </lineage>
</organism>
<dbReference type="Proteomes" id="UP000735874">
    <property type="component" value="Unassembled WGS sequence"/>
</dbReference>
<reference evidence="3" key="1">
    <citation type="submission" date="2018-10" db="EMBL/GenBank/DDBJ databases">
        <title>Effector identification in a new, highly contiguous assembly of the strawberry crown rot pathogen Phytophthora cactorum.</title>
        <authorList>
            <person name="Armitage A.D."/>
            <person name="Nellist C.F."/>
            <person name="Bates H."/>
            <person name="Vickerstaff R.J."/>
            <person name="Harrison R.J."/>
        </authorList>
    </citation>
    <scope>NUCLEOTIDE SEQUENCE</scope>
    <source>
        <strain evidence="2">15-7</strain>
        <strain evidence="3">4032</strain>
    </source>
</reference>
<proteinExistence type="predicted"/>
<evidence type="ECO:0000256" key="1">
    <source>
        <dbReference type="SAM" id="MobiDB-lite"/>
    </source>
</evidence>
<feature type="region of interest" description="Disordered" evidence="1">
    <location>
        <begin position="1"/>
        <end position="39"/>
    </location>
</feature>
<evidence type="ECO:0000313" key="2">
    <source>
        <dbReference type="EMBL" id="KAG2833289.1"/>
    </source>
</evidence>
<gene>
    <name evidence="2" type="ORF">PC113_g20602</name>
    <name evidence="3" type="ORF">PC115_g693</name>
</gene>
<accession>A0A8T1DQ74</accession>